<gene>
    <name evidence="9" type="ORF">EXU48_10335</name>
</gene>
<dbReference type="PANTHER" id="PTHR34582:SF6">
    <property type="entry name" value="UPF0702 TRANSMEMBRANE PROTEIN YCAP"/>
    <property type="match status" value="1"/>
</dbReference>
<evidence type="ECO:0000313" key="10">
    <source>
        <dbReference type="Proteomes" id="UP000504882"/>
    </source>
</evidence>
<evidence type="ECO:0000256" key="3">
    <source>
        <dbReference type="ARBA" id="ARBA00022475"/>
    </source>
</evidence>
<dbReference type="Pfam" id="PF04239">
    <property type="entry name" value="DUF421"/>
    <property type="match status" value="1"/>
</dbReference>
<comment type="similarity">
    <text evidence="2">Belongs to the UPF0702 family.</text>
</comment>
<feature type="transmembrane region" description="Helical" evidence="7">
    <location>
        <begin position="53"/>
        <end position="75"/>
    </location>
</feature>
<dbReference type="InterPro" id="IPR023090">
    <property type="entry name" value="UPF0702_alpha/beta_dom_sf"/>
</dbReference>
<evidence type="ECO:0000256" key="5">
    <source>
        <dbReference type="ARBA" id="ARBA00022989"/>
    </source>
</evidence>
<keyword evidence="6 7" id="KW-0472">Membrane</keyword>
<evidence type="ECO:0000256" key="7">
    <source>
        <dbReference type="SAM" id="Phobius"/>
    </source>
</evidence>
<evidence type="ECO:0000313" key="9">
    <source>
        <dbReference type="EMBL" id="TDE93869.1"/>
    </source>
</evidence>
<accession>A0ABY2E2M0</accession>
<organism evidence="9 10">
    <name type="scientific">Occultella glacieicola</name>
    <dbReference type="NCBI Taxonomy" id="2518684"/>
    <lineage>
        <taxon>Bacteria</taxon>
        <taxon>Bacillati</taxon>
        <taxon>Actinomycetota</taxon>
        <taxon>Actinomycetes</taxon>
        <taxon>Micrococcales</taxon>
        <taxon>Ruaniaceae</taxon>
        <taxon>Occultella</taxon>
    </lineage>
</organism>
<dbReference type="PANTHER" id="PTHR34582">
    <property type="entry name" value="UPF0702 TRANSMEMBRANE PROTEIN YCAP"/>
    <property type="match status" value="1"/>
</dbReference>
<dbReference type="Gene3D" id="3.30.240.20">
    <property type="entry name" value="bsu07140 like domains"/>
    <property type="match status" value="1"/>
</dbReference>
<feature type="domain" description="YetF C-terminal" evidence="8">
    <location>
        <begin position="78"/>
        <end position="147"/>
    </location>
</feature>
<evidence type="ECO:0000256" key="4">
    <source>
        <dbReference type="ARBA" id="ARBA00022692"/>
    </source>
</evidence>
<keyword evidence="4 7" id="KW-0812">Transmembrane</keyword>
<dbReference type="InterPro" id="IPR007353">
    <property type="entry name" value="DUF421"/>
</dbReference>
<sequence length="159" mass="17318">MDIVIRAAVIFVFLWFITRVVGRSTLGELSSFQLIVFITMGDLVQQAVTQQDYSVTAAVLAVGTFAILTIAISWVNARWRKAARVTHGVPVVVFADGEPAMPQMRRERLSLDDFMAAARGQGITSFAEIRLAVLESNGQLSFFTNEGATQGAPEEPEPG</sequence>
<proteinExistence type="inferred from homology"/>
<comment type="subcellular location">
    <subcellularLocation>
        <location evidence="1">Cell membrane</location>
        <topology evidence="1">Multi-pass membrane protein</topology>
    </subcellularLocation>
</comment>
<name>A0ABY2E2M0_9MICO</name>
<keyword evidence="5 7" id="KW-1133">Transmembrane helix</keyword>
<comment type="caution">
    <text evidence="9">The sequence shown here is derived from an EMBL/GenBank/DDBJ whole genome shotgun (WGS) entry which is preliminary data.</text>
</comment>
<evidence type="ECO:0000256" key="1">
    <source>
        <dbReference type="ARBA" id="ARBA00004651"/>
    </source>
</evidence>
<dbReference type="Proteomes" id="UP000504882">
    <property type="component" value="Unassembled WGS sequence"/>
</dbReference>
<dbReference type="EMBL" id="SMNA01000005">
    <property type="protein sequence ID" value="TDE93869.1"/>
    <property type="molecule type" value="Genomic_DNA"/>
</dbReference>
<protein>
    <submittedName>
        <fullName evidence="9">DUF421 domain-containing protein</fullName>
    </submittedName>
</protein>
<evidence type="ECO:0000256" key="6">
    <source>
        <dbReference type="ARBA" id="ARBA00023136"/>
    </source>
</evidence>
<reference evidence="9 10" key="1">
    <citation type="submission" date="2019-03" db="EMBL/GenBank/DDBJ databases">
        <title>Genomic features of bacteria from cold environments.</title>
        <authorList>
            <person name="Shen L."/>
        </authorList>
    </citation>
    <scope>NUCLEOTIDE SEQUENCE [LARGE SCALE GENOMIC DNA]</scope>
    <source>
        <strain evidence="10">T3246-1</strain>
    </source>
</reference>
<keyword evidence="10" id="KW-1185">Reference proteome</keyword>
<evidence type="ECO:0000259" key="8">
    <source>
        <dbReference type="Pfam" id="PF04239"/>
    </source>
</evidence>
<dbReference type="RefSeq" id="WP_133107594.1">
    <property type="nucleotide sequence ID" value="NZ_SMNA01000005.1"/>
</dbReference>
<evidence type="ECO:0000256" key="2">
    <source>
        <dbReference type="ARBA" id="ARBA00006448"/>
    </source>
</evidence>
<keyword evidence="3" id="KW-1003">Cell membrane</keyword>